<name>C2KVT0_9FIRM</name>
<organism evidence="1 2">
    <name type="scientific">Oribacterium sinus F0268</name>
    <dbReference type="NCBI Taxonomy" id="585501"/>
    <lineage>
        <taxon>Bacteria</taxon>
        <taxon>Bacillati</taxon>
        <taxon>Bacillota</taxon>
        <taxon>Clostridia</taxon>
        <taxon>Lachnospirales</taxon>
        <taxon>Lachnospiraceae</taxon>
        <taxon>Oribacterium</taxon>
    </lineage>
</organism>
<proteinExistence type="predicted"/>
<dbReference type="STRING" id="585501.HMPREF6123_0599"/>
<keyword evidence="2" id="KW-1185">Reference proteome</keyword>
<dbReference type="Proteomes" id="UP000004121">
    <property type="component" value="Unassembled WGS sequence"/>
</dbReference>
<evidence type="ECO:0000313" key="1">
    <source>
        <dbReference type="EMBL" id="EEJ52120.1"/>
    </source>
</evidence>
<dbReference type="EMBL" id="ACKX01000062">
    <property type="protein sequence ID" value="EEJ52120.1"/>
    <property type="molecule type" value="Genomic_DNA"/>
</dbReference>
<accession>C2KVT0</accession>
<protein>
    <submittedName>
        <fullName evidence="1">Uncharacterized protein</fullName>
    </submittedName>
</protein>
<comment type="caution">
    <text evidence="1">The sequence shown here is derived from an EMBL/GenBank/DDBJ whole genome shotgun (WGS) entry which is preliminary data.</text>
</comment>
<dbReference type="InParanoid" id="C2KVT0"/>
<evidence type="ECO:0000313" key="2">
    <source>
        <dbReference type="Proteomes" id="UP000004121"/>
    </source>
</evidence>
<sequence>MHNTEFSDESEKPDISSVSGVYSLSFNAEKRVLKIKNRNFRQYRSEYEAV</sequence>
<reference evidence="1 2" key="1">
    <citation type="submission" date="2009-04" db="EMBL/GenBank/DDBJ databases">
        <authorList>
            <person name="Qin X."/>
            <person name="Bachman B."/>
            <person name="Battles P."/>
            <person name="Bell A."/>
            <person name="Bess C."/>
            <person name="Bickham C."/>
            <person name="Chaboub L."/>
            <person name="Chen D."/>
            <person name="Coyle M."/>
            <person name="Deiros D.R."/>
            <person name="Dinh H."/>
            <person name="Forbes L."/>
            <person name="Fowler G."/>
            <person name="Francisco L."/>
            <person name="Fu Q."/>
            <person name="Gubbala S."/>
            <person name="Hale W."/>
            <person name="Han Y."/>
            <person name="Hemphill L."/>
            <person name="Highlander S.K."/>
            <person name="Hirani K."/>
            <person name="Hogues M."/>
            <person name="Jackson L."/>
            <person name="Jakkamsetti A."/>
            <person name="Javaid M."/>
            <person name="Jiang H."/>
            <person name="Korchina V."/>
            <person name="Kovar C."/>
            <person name="Lara F."/>
            <person name="Lee S."/>
            <person name="Mata R."/>
            <person name="Mathew T."/>
            <person name="Moen C."/>
            <person name="Morales K."/>
            <person name="Munidasa M."/>
            <person name="Nazareth L."/>
            <person name="Ngo R."/>
            <person name="Nguyen L."/>
            <person name="Okwuonu G."/>
            <person name="Ongeri F."/>
            <person name="Patil S."/>
            <person name="Petrosino J."/>
            <person name="Pham C."/>
            <person name="Pham P."/>
            <person name="Pu L.-L."/>
            <person name="Puazo M."/>
            <person name="Raj R."/>
            <person name="Reid J."/>
            <person name="Rouhana J."/>
            <person name="Saada N."/>
            <person name="Shang Y."/>
            <person name="Simmons D."/>
            <person name="Thornton R."/>
            <person name="Warren J."/>
            <person name="Weissenberger G."/>
            <person name="Zhang J."/>
            <person name="Zhang L."/>
            <person name="Zhou C."/>
            <person name="Zhu D."/>
            <person name="Muzny D."/>
            <person name="Worley K."/>
            <person name="Gibbs R."/>
        </authorList>
    </citation>
    <scope>NUCLEOTIDE SEQUENCE [LARGE SCALE GENOMIC DNA]</scope>
    <source>
        <strain evidence="1 2">F0268</strain>
    </source>
</reference>
<dbReference type="HOGENOM" id="CLU_3120555_0_0_9"/>
<dbReference type="AlphaFoldDB" id="C2KVT0"/>
<gene>
    <name evidence="1" type="ORF">HMPREF6123_0599</name>
</gene>